<keyword evidence="1" id="KW-0472">Membrane</keyword>
<evidence type="ECO:0000313" key="4">
    <source>
        <dbReference type="Proteomes" id="UP000054988"/>
    </source>
</evidence>
<reference evidence="3 4" key="1">
    <citation type="submission" date="2015-12" db="EMBL/GenBank/DDBJ databases">
        <title>Draft genome sequence of Moniliophthora roreri, the causal agent of frosty pod rot of cacao.</title>
        <authorList>
            <person name="Aime M.C."/>
            <person name="Diaz-Valderrama J.R."/>
            <person name="Kijpornyongpan T."/>
            <person name="Phillips-Mora W."/>
        </authorList>
    </citation>
    <scope>NUCLEOTIDE SEQUENCE [LARGE SCALE GENOMIC DNA]</scope>
    <source>
        <strain evidence="3 4">MCA 2952</strain>
    </source>
</reference>
<evidence type="ECO:0000259" key="2">
    <source>
        <dbReference type="Pfam" id="PF01926"/>
    </source>
</evidence>
<dbReference type="Gene3D" id="3.40.50.300">
    <property type="entry name" value="P-loop containing nucleotide triphosphate hydrolases"/>
    <property type="match status" value="1"/>
</dbReference>
<dbReference type="GO" id="GO:0005525">
    <property type="term" value="F:GTP binding"/>
    <property type="evidence" value="ECO:0007669"/>
    <property type="project" value="InterPro"/>
</dbReference>
<sequence length="497" mass="56605">MSAIDRFIDTPLVLSRIGQLPVGFLSFSPRRAAMATDPTSLPSKVEEHFAVCPQFRILLVGNTGVGKSSLVMSVFNLDIKDIDIQHDRPGEADIKRSYKSDANPRFILHDSKGFEPGSKDTWDTVEQFIRDRSSTKQPLKERVHTIWLCIQTPRTGSRLFEVGDQKLVSLADELHIPVIIVFTKYDLLYNEKSRQRRKDFPAESADIRRRNAEDEAAADLRKRVHEYADFNFKSVMWVPVSTHPKYRNAQGDGLQMLRELTSVTRDRLHDIEGDLLVLWATAQQINAQQKLNDSINVGFSRYWIHLGASTIFEGQVLWNCISRIHRDMLAVWNFHDPNQLLSGQRFCTDMVKLIEPLLTPPEHYANTLSQTSELVSIASTITAAFGQVLAGAGIAVFAVRFLYGKYQRSPLTALCLGAYIVDLTLILHNLFITMLTQEPPRPVSEAFLYDTFQNYKVSDASRVHGLVRDIVDQRRTLRPEEKIADLIRNELKMETIH</sequence>
<feature type="transmembrane region" description="Helical" evidence="1">
    <location>
        <begin position="374"/>
        <end position="399"/>
    </location>
</feature>
<comment type="caution">
    <text evidence="3">The sequence shown here is derived from an EMBL/GenBank/DDBJ whole genome shotgun (WGS) entry which is preliminary data.</text>
</comment>
<dbReference type="PRINTS" id="PR00449">
    <property type="entry name" value="RASTRNSFRMNG"/>
</dbReference>
<organism evidence="3 4">
    <name type="scientific">Moniliophthora roreri</name>
    <name type="common">Frosty pod rot fungus</name>
    <name type="synonym">Monilia roreri</name>
    <dbReference type="NCBI Taxonomy" id="221103"/>
    <lineage>
        <taxon>Eukaryota</taxon>
        <taxon>Fungi</taxon>
        <taxon>Dikarya</taxon>
        <taxon>Basidiomycota</taxon>
        <taxon>Agaricomycotina</taxon>
        <taxon>Agaricomycetes</taxon>
        <taxon>Agaricomycetidae</taxon>
        <taxon>Agaricales</taxon>
        <taxon>Marasmiineae</taxon>
        <taxon>Marasmiaceae</taxon>
        <taxon>Moniliophthora</taxon>
    </lineage>
</organism>
<feature type="transmembrane region" description="Helical" evidence="1">
    <location>
        <begin position="411"/>
        <end position="432"/>
    </location>
</feature>
<dbReference type="InterPro" id="IPR006073">
    <property type="entry name" value="GTP-bd"/>
</dbReference>
<dbReference type="InterPro" id="IPR027417">
    <property type="entry name" value="P-loop_NTPase"/>
</dbReference>
<accession>A0A0W0FT26</accession>
<feature type="domain" description="G" evidence="2">
    <location>
        <begin position="56"/>
        <end position="184"/>
    </location>
</feature>
<protein>
    <recommendedName>
        <fullName evidence="2">G domain-containing protein</fullName>
    </recommendedName>
</protein>
<dbReference type="AlphaFoldDB" id="A0A0W0FT26"/>
<dbReference type="SUPFAM" id="SSF52540">
    <property type="entry name" value="P-loop containing nucleoside triphosphate hydrolases"/>
    <property type="match status" value="1"/>
</dbReference>
<evidence type="ECO:0000313" key="3">
    <source>
        <dbReference type="EMBL" id="KTB39484.1"/>
    </source>
</evidence>
<evidence type="ECO:0000256" key="1">
    <source>
        <dbReference type="SAM" id="Phobius"/>
    </source>
</evidence>
<dbReference type="Proteomes" id="UP000054988">
    <property type="component" value="Unassembled WGS sequence"/>
</dbReference>
<keyword evidence="1" id="KW-1133">Transmembrane helix</keyword>
<dbReference type="eggNOG" id="ENOG502RQ8U">
    <property type="taxonomic scope" value="Eukaryota"/>
</dbReference>
<proteinExistence type="predicted"/>
<keyword evidence="1" id="KW-0812">Transmembrane</keyword>
<name>A0A0W0FT26_MONRR</name>
<dbReference type="EMBL" id="LATX01001673">
    <property type="protein sequence ID" value="KTB39484.1"/>
    <property type="molecule type" value="Genomic_DNA"/>
</dbReference>
<dbReference type="CDD" id="cd00882">
    <property type="entry name" value="Ras_like_GTPase"/>
    <property type="match status" value="1"/>
</dbReference>
<dbReference type="Pfam" id="PF01926">
    <property type="entry name" value="MMR_HSR1"/>
    <property type="match status" value="1"/>
</dbReference>
<gene>
    <name evidence="3" type="ORF">WG66_7923</name>
</gene>